<dbReference type="RefSeq" id="WP_236891568.1">
    <property type="nucleotide sequence ID" value="NZ_AP024488.1"/>
</dbReference>
<keyword evidence="2" id="KW-0472">Membrane</keyword>
<evidence type="ECO:0000256" key="1">
    <source>
        <dbReference type="SAM" id="Coils"/>
    </source>
</evidence>
<feature type="transmembrane region" description="Helical" evidence="2">
    <location>
        <begin position="46"/>
        <end position="62"/>
    </location>
</feature>
<evidence type="ECO:0000256" key="2">
    <source>
        <dbReference type="SAM" id="Phobius"/>
    </source>
</evidence>
<evidence type="ECO:0000313" key="3">
    <source>
        <dbReference type="EMBL" id="BCS95310.1"/>
    </source>
</evidence>
<protein>
    <recommendedName>
        <fullName evidence="5">Histidine kinase</fullName>
    </recommendedName>
</protein>
<dbReference type="EMBL" id="AP024488">
    <property type="protein sequence ID" value="BCS95310.1"/>
    <property type="molecule type" value="Genomic_DNA"/>
</dbReference>
<dbReference type="Proteomes" id="UP001320148">
    <property type="component" value="Chromosome"/>
</dbReference>
<keyword evidence="2" id="KW-0812">Transmembrane</keyword>
<evidence type="ECO:0000313" key="4">
    <source>
        <dbReference type="Proteomes" id="UP001320148"/>
    </source>
</evidence>
<keyword evidence="1" id="KW-0175">Coiled coil</keyword>
<evidence type="ECO:0008006" key="5">
    <source>
        <dbReference type="Google" id="ProtNLM"/>
    </source>
</evidence>
<organism evidence="3 4">
    <name type="scientific">Desulfoluna limicola</name>
    <dbReference type="NCBI Taxonomy" id="2810562"/>
    <lineage>
        <taxon>Bacteria</taxon>
        <taxon>Pseudomonadati</taxon>
        <taxon>Thermodesulfobacteriota</taxon>
        <taxon>Desulfobacteria</taxon>
        <taxon>Desulfobacterales</taxon>
        <taxon>Desulfolunaceae</taxon>
        <taxon>Desulfoluna</taxon>
    </lineage>
</organism>
<feature type="coiled-coil region" evidence="1">
    <location>
        <begin position="68"/>
        <end position="95"/>
    </location>
</feature>
<reference evidence="3 4" key="1">
    <citation type="submission" date="2021-02" db="EMBL/GenBank/DDBJ databases">
        <title>Complete genome of Desulfoluna sp. strain ASN36.</title>
        <authorList>
            <person name="Takahashi A."/>
            <person name="Kojima H."/>
            <person name="Fukui M."/>
        </authorList>
    </citation>
    <scope>NUCLEOTIDE SEQUENCE [LARGE SCALE GENOMIC DNA]</scope>
    <source>
        <strain evidence="3 4">ASN36</strain>
    </source>
</reference>
<name>A0ABN6F122_9BACT</name>
<accession>A0ABN6F122</accession>
<proteinExistence type="predicted"/>
<keyword evidence="4" id="KW-1185">Reference proteome</keyword>
<gene>
    <name evidence="3" type="ORF">DSLASN_09420</name>
</gene>
<sequence>MINTTKERLLLAAIAVITFVLAGRFDVLETLVDFSRRHEAYEIDEVITVCLVLVVCQAILLHRRFITLRQGKEILARKNRELEGAMEEIKQLKGILPICASCKKIRDDDGFWHQVETYLSSHSDAQFSHGLCPSCVKELYGEYLVDRP</sequence>
<keyword evidence="2" id="KW-1133">Transmembrane helix</keyword>